<feature type="compositionally biased region" description="Basic and acidic residues" evidence="1">
    <location>
        <begin position="308"/>
        <end position="319"/>
    </location>
</feature>
<accession>A0ABC8L6R1</accession>
<feature type="compositionally biased region" description="Basic residues" evidence="1">
    <location>
        <begin position="320"/>
        <end position="334"/>
    </location>
</feature>
<evidence type="ECO:0000313" key="3">
    <source>
        <dbReference type="EMBL" id="CAH8369388.1"/>
    </source>
</evidence>
<dbReference type="CDD" id="cd00167">
    <property type="entry name" value="SANT"/>
    <property type="match status" value="1"/>
</dbReference>
<dbReference type="PANTHER" id="PTHR22929:SF0">
    <property type="entry name" value="TRANSCRIPTION FACTOR TFIIIB COMPONENT B'' HOMOLOG"/>
    <property type="match status" value="1"/>
</dbReference>
<dbReference type="EMBL" id="CAKOAT010418487">
    <property type="protein sequence ID" value="CAH8369388.1"/>
    <property type="molecule type" value="Genomic_DNA"/>
</dbReference>
<dbReference type="SMART" id="SM00717">
    <property type="entry name" value="SANT"/>
    <property type="match status" value="1"/>
</dbReference>
<protein>
    <recommendedName>
        <fullName evidence="2">Myb-like domain-containing protein</fullName>
    </recommendedName>
</protein>
<dbReference type="SUPFAM" id="SSF46689">
    <property type="entry name" value="Homeodomain-like"/>
    <property type="match status" value="1"/>
</dbReference>
<feature type="compositionally biased region" description="Basic and acidic residues" evidence="1">
    <location>
        <begin position="335"/>
        <end position="346"/>
    </location>
</feature>
<feature type="region of interest" description="Disordered" evidence="1">
    <location>
        <begin position="1"/>
        <end position="141"/>
    </location>
</feature>
<feature type="domain" description="Myb-like" evidence="2">
    <location>
        <begin position="436"/>
        <end position="484"/>
    </location>
</feature>
<feature type="compositionally biased region" description="Polar residues" evidence="1">
    <location>
        <begin position="382"/>
        <end position="392"/>
    </location>
</feature>
<feature type="region of interest" description="Disordered" evidence="1">
    <location>
        <begin position="371"/>
        <end position="392"/>
    </location>
</feature>
<dbReference type="InterPro" id="IPR009057">
    <property type="entry name" value="Homeodomain-like_sf"/>
</dbReference>
<feature type="region of interest" description="Disordered" evidence="1">
    <location>
        <begin position="213"/>
        <end position="346"/>
    </location>
</feature>
<gene>
    <name evidence="3" type="ORF">ERUC_LOCUS31150</name>
</gene>
<dbReference type="PANTHER" id="PTHR22929">
    <property type="entry name" value="RNA POLYMERASE III TRANSCRIPTION INITIATION FACTOR B"/>
    <property type="match status" value="1"/>
</dbReference>
<feature type="compositionally biased region" description="Basic and acidic residues" evidence="1">
    <location>
        <begin position="545"/>
        <end position="557"/>
    </location>
</feature>
<dbReference type="AlphaFoldDB" id="A0ABC8L6R1"/>
<feature type="compositionally biased region" description="Polar residues" evidence="1">
    <location>
        <begin position="217"/>
        <end position="227"/>
    </location>
</feature>
<reference evidence="3 4" key="1">
    <citation type="submission" date="2022-03" db="EMBL/GenBank/DDBJ databases">
        <authorList>
            <person name="Macdonald S."/>
            <person name="Ahmed S."/>
            <person name="Newling K."/>
        </authorList>
    </citation>
    <scope>NUCLEOTIDE SEQUENCE [LARGE SCALE GENOMIC DNA]</scope>
</reference>
<dbReference type="Pfam" id="PF15963">
    <property type="entry name" value="Myb_DNA-bind_7"/>
    <property type="match status" value="1"/>
</dbReference>
<feature type="compositionally biased region" description="Basic residues" evidence="1">
    <location>
        <begin position="296"/>
        <end position="307"/>
    </location>
</feature>
<feature type="compositionally biased region" description="Basic residues" evidence="1">
    <location>
        <begin position="18"/>
        <end position="32"/>
    </location>
</feature>
<feature type="compositionally biased region" description="Acidic residues" evidence="1">
    <location>
        <begin position="521"/>
        <end position="536"/>
    </location>
</feature>
<sequence>MDLDFDDEPAAPAARAGAKFKPRGRPQPKKKQVSVSISQPTTTLSTDVAKENLSTQSEHPVSIDASSTYPSDVSASETIVSPDGGITNQSDMGTISKESVSGGVSGLRACTNLNSEGKRCDDGKEAETAYPDDPRRQDSATFGDFVTSETDEVINDQTQRMQTGDEEGECHWNMESLDIVQDEGITSTYEKHAGKFQPKPRLLDTVIEEPELHYSVDDTTGANQSEFMVNEESRNDEFNTDTTGYQEEEHNIPEVPREPAPGVLEQEHHVVSPSNNNTTIGEGETQSNEAEARTDKKGKRKRGRKKKTTGEGEEPNKSPEKKKKFKHSSRRQKNRTLEKELLETPDDEIKHLPIRDMLRLVAYREWLEKKEAKGAPPVAPPTQESNTNASEDNQYYYQGFDAEDEFGMEEGENQENHVEVKPDSPVNYQTYMNKTPRTRWSKQDTQLFYEGIQEFGSNLSMVQQLFPERTHQQIKLKYKLEERKNPLKLNDALSTRSKELKLYHGVIKKLQQEAAAAKEGEEGDEEEEEAGEDAETTTDVPENEQQTKSEKTDERAGDGVAGVKESDGGDVENGVRSDGGDEFDENEGDDDDDFWNSYKSEM</sequence>
<dbReference type="InterPro" id="IPR039467">
    <property type="entry name" value="TFIIIB_B''_Myb"/>
</dbReference>
<dbReference type="Gene3D" id="1.10.10.60">
    <property type="entry name" value="Homeodomain-like"/>
    <property type="match status" value="1"/>
</dbReference>
<dbReference type="Proteomes" id="UP001642260">
    <property type="component" value="Unassembled WGS sequence"/>
</dbReference>
<name>A0ABC8L6R1_ERUVS</name>
<proteinExistence type="predicted"/>
<feature type="compositionally biased region" description="Acidic residues" evidence="1">
    <location>
        <begin position="580"/>
        <end position="594"/>
    </location>
</feature>
<keyword evidence="4" id="KW-1185">Reference proteome</keyword>
<feature type="region of interest" description="Disordered" evidence="1">
    <location>
        <begin position="512"/>
        <end position="602"/>
    </location>
</feature>
<comment type="caution">
    <text evidence="3">The sequence shown here is derived from an EMBL/GenBank/DDBJ whole genome shotgun (WGS) entry which is preliminary data.</text>
</comment>
<feature type="compositionally biased region" description="Polar residues" evidence="1">
    <location>
        <begin position="33"/>
        <end position="79"/>
    </location>
</feature>
<feature type="compositionally biased region" description="Polar residues" evidence="1">
    <location>
        <begin position="86"/>
        <end position="99"/>
    </location>
</feature>
<feature type="compositionally biased region" description="Basic and acidic residues" evidence="1">
    <location>
        <begin position="116"/>
        <end position="138"/>
    </location>
</feature>
<feature type="compositionally biased region" description="Basic and acidic residues" evidence="1">
    <location>
        <begin position="247"/>
        <end position="257"/>
    </location>
</feature>
<feature type="compositionally biased region" description="Polar residues" evidence="1">
    <location>
        <begin position="272"/>
        <end position="289"/>
    </location>
</feature>
<evidence type="ECO:0000313" key="4">
    <source>
        <dbReference type="Proteomes" id="UP001642260"/>
    </source>
</evidence>
<organism evidence="3 4">
    <name type="scientific">Eruca vesicaria subsp. sativa</name>
    <name type="common">Garden rocket</name>
    <name type="synonym">Eruca sativa</name>
    <dbReference type="NCBI Taxonomy" id="29727"/>
    <lineage>
        <taxon>Eukaryota</taxon>
        <taxon>Viridiplantae</taxon>
        <taxon>Streptophyta</taxon>
        <taxon>Embryophyta</taxon>
        <taxon>Tracheophyta</taxon>
        <taxon>Spermatophyta</taxon>
        <taxon>Magnoliopsida</taxon>
        <taxon>eudicotyledons</taxon>
        <taxon>Gunneridae</taxon>
        <taxon>Pentapetalae</taxon>
        <taxon>rosids</taxon>
        <taxon>malvids</taxon>
        <taxon>Brassicales</taxon>
        <taxon>Brassicaceae</taxon>
        <taxon>Brassiceae</taxon>
        <taxon>Eruca</taxon>
    </lineage>
</organism>
<dbReference type="InterPro" id="IPR001005">
    <property type="entry name" value="SANT/Myb"/>
</dbReference>
<evidence type="ECO:0000256" key="1">
    <source>
        <dbReference type="SAM" id="MobiDB-lite"/>
    </source>
</evidence>
<evidence type="ECO:0000259" key="2">
    <source>
        <dbReference type="SMART" id="SM00717"/>
    </source>
</evidence>